<accession>A0A3Q8WSD8</accession>
<dbReference type="InterPro" id="IPR022646">
    <property type="entry name" value="SecD/SecF_CS"/>
</dbReference>
<dbReference type="SUPFAM" id="SSF82866">
    <property type="entry name" value="Multidrug efflux transporter AcrB transmembrane domain"/>
    <property type="match status" value="1"/>
</dbReference>
<dbReference type="InterPro" id="IPR022813">
    <property type="entry name" value="SecD/SecF_arch_bac"/>
</dbReference>
<dbReference type="NCBIfam" id="TIGR00966">
    <property type="entry name" value="transloc_SecF"/>
    <property type="match status" value="1"/>
</dbReference>
<comment type="similarity">
    <text evidence="9">Belongs to the SecD/SecF family. SecF subfamily.</text>
</comment>
<dbReference type="AlphaFoldDB" id="A0A3Q8WSD8"/>
<dbReference type="OrthoDB" id="9774769at2"/>
<comment type="function">
    <text evidence="9">Part of the Sec protein translocase complex. Interacts with the SecYEG preprotein conducting channel. SecDF uses the proton motive force (PMF) to complete protein translocation after the ATP-dependent function of SecA.</text>
</comment>
<dbReference type="EMBL" id="CP034438">
    <property type="protein sequence ID" value="AZN29201.1"/>
    <property type="molecule type" value="Genomic_DNA"/>
</dbReference>
<keyword evidence="8 9" id="KW-0472">Membrane</keyword>
<dbReference type="GO" id="GO:0015450">
    <property type="term" value="F:protein-transporting ATPase activity"/>
    <property type="evidence" value="ECO:0007669"/>
    <property type="project" value="InterPro"/>
</dbReference>
<comment type="subunit">
    <text evidence="9">Forms a complex with SecD. Part of the essential Sec protein translocation apparatus which comprises SecA, SecYEG and auxiliary proteins SecDF. Other proteins may also be involved.</text>
</comment>
<dbReference type="Proteomes" id="UP000270021">
    <property type="component" value="Chromosome"/>
</dbReference>
<feature type="transmembrane region" description="Helical" evidence="9">
    <location>
        <begin position="277"/>
        <end position="301"/>
    </location>
</feature>
<feature type="transmembrane region" description="Helical" evidence="9">
    <location>
        <begin position="252"/>
        <end position="271"/>
    </location>
</feature>
<evidence type="ECO:0000313" key="12">
    <source>
        <dbReference type="Proteomes" id="UP000270021"/>
    </source>
</evidence>
<keyword evidence="12" id="KW-1185">Reference proteome</keyword>
<evidence type="ECO:0000313" key="11">
    <source>
        <dbReference type="EMBL" id="AZN29201.1"/>
    </source>
</evidence>
<dbReference type="Pfam" id="PF07549">
    <property type="entry name" value="Sec_GG"/>
    <property type="match status" value="1"/>
</dbReference>
<evidence type="ECO:0000256" key="2">
    <source>
        <dbReference type="ARBA" id="ARBA00022448"/>
    </source>
</evidence>
<evidence type="ECO:0000256" key="9">
    <source>
        <dbReference type="HAMAP-Rule" id="MF_01464"/>
    </source>
</evidence>
<keyword evidence="3 9" id="KW-1003">Cell membrane</keyword>
<keyword evidence="5 9" id="KW-0653">Protein transport</keyword>
<evidence type="ECO:0000256" key="1">
    <source>
        <dbReference type="ARBA" id="ARBA00004651"/>
    </source>
</evidence>
<evidence type="ECO:0000256" key="6">
    <source>
        <dbReference type="ARBA" id="ARBA00022989"/>
    </source>
</evidence>
<gene>
    <name evidence="9 11" type="primary">secF</name>
    <name evidence="11" type="ORF">EJO69_01980</name>
</gene>
<keyword evidence="6 9" id="KW-1133">Transmembrane helix</keyword>
<dbReference type="InterPro" id="IPR005665">
    <property type="entry name" value="SecF_bac"/>
</dbReference>
<sequence length="335" mass="35909">MSMYSLGNDLYSGQRSFNIIGRRRLWYGIALAFILLSAVLLLVKPINFGIDFRGGSQFTVSGTANMGQQDAIDVVAAQTGDDSVRVSEVGANSIRVQTSELTNEQTQEVRAALADVYDVPVDDVASTFIGPTWGADVSSKAIQSLVIFIGLISLILWAYFRTWTIAVGAIGALLHDLIITAGVYVASGFEVTPATVIGLLTILGYSLYDTVVVFDKVRENTAGFLDQEETTYAEQANLAVNQTLIRSINTSVTGLLPVGAILVIGVLFQGAGTLRDLSLALFVGMLISAVSSIFLAAPLAVTLGERQKDIKEHTERVLSARPAVQDTTITRKKKA</sequence>
<evidence type="ECO:0000259" key="10">
    <source>
        <dbReference type="Pfam" id="PF02355"/>
    </source>
</evidence>
<dbReference type="PANTHER" id="PTHR30081:SF8">
    <property type="entry name" value="PROTEIN TRANSLOCASE SUBUNIT SECF"/>
    <property type="match status" value="1"/>
</dbReference>
<keyword evidence="2 9" id="KW-0813">Transport</keyword>
<evidence type="ECO:0000256" key="3">
    <source>
        <dbReference type="ARBA" id="ARBA00022475"/>
    </source>
</evidence>
<dbReference type="GO" id="GO:0065002">
    <property type="term" value="P:intracellular protein transmembrane transport"/>
    <property type="evidence" value="ECO:0007669"/>
    <property type="project" value="UniProtKB-UniRule"/>
</dbReference>
<comment type="subcellular location">
    <subcellularLocation>
        <location evidence="1 9">Cell membrane</location>
        <topology evidence="1 9">Multi-pass membrane protein</topology>
    </subcellularLocation>
</comment>
<evidence type="ECO:0000256" key="5">
    <source>
        <dbReference type="ARBA" id="ARBA00022927"/>
    </source>
</evidence>
<dbReference type="PANTHER" id="PTHR30081">
    <property type="entry name" value="PROTEIN-EXPORT MEMBRANE PROTEIN SEC"/>
    <property type="match status" value="1"/>
</dbReference>
<evidence type="ECO:0000256" key="7">
    <source>
        <dbReference type="ARBA" id="ARBA00023010"/>
    </source>
</evidence>
<dbReference type="InterPro" id="IPR048634">
    <property type="entry name" value="SecD_SecF_C"/>
</dbReference>
<name>A0A3Q8WSD8_9ACTO</name>
<dbReference type="InterPro" id="IPR022645">
    <property type="entry name" value="SecD/SecF_bac"/>
</dbReference>
<protein>
    <recommendedName>
        <fullName evidence="9">Protein-export membrane protein SecF</fullName>
    </recommendedName>
</protein>
<dbReference type="Pfam" id="PF02355">
    <property type="entry name" value="SecD_SecF_C"/>
    <property type="match status" value="1"/>
</dbReference>
<feature type="transmembrane region" description="Helical" evidence="9">
    <location>
        <begin position="191"/>
        <end position="208"/>
    </location>
</feature>
<dbReference type="PRINTS" id="PR01755">
    <property type="entry name" value="SECFTRNLCASE"/>
</dbReference>
<evidence type="ECO:0000256" key="8">
    <source>
        <dbReference type="ARBA" id="ARBA00023136"/>
    </source>
</evidence>
<feature type="transmembrane region" description="Helical" evidence="9">
    <location>
        <begin position="165"/>
        <end position="185"/>
    </location>
</feature>
<feature type="domain" description="Protein export membrane protein SecD/SecF C-terminal" evidence="10">
    <location>
        <begin position="117"/>
        <end position="305"/>
    </location>
</feature>
<keyword evidence="7 9" id="KW-0811">Translocation</keyword>
<proteinExistence type="inferred from homology"/>
<dbReference type="KEGG" id="fsl:EJO69_01980"/>
<feature type="transmembrane region" description="Helical" evidence="9">
    <location>
        <begin position="141"/>
        <end position="160"/>
    </location>
</feature>
<dbReference type="Gene3D" id="1.20.1640.10">
    <property type="entry name" value="Multidrug efflux transporter AcrB transmembrane domain"/>
    <property type="match status" value="1"/>
</dbReference>
<dbReference type="GO" id="GO:0005886">
    <property type="term" value="C:plasma membrane"/>
    <property type="evidence" value="ECO:0007669"/>
    <property type="project" value="UniProtKB-SubCell"/>
</dbReference>
<reference evidence="11 12" key="1">
    <citation type="submission" date="2018-12" db="EMBL/GenBank/DDBJ databases">
        <title>Complete genome sequence of Flaviflexus salsibiostraticola KCTC 33148.</title>
        <authorList>
            <person name="Bae J.-W."/>
        </authorList>
    </citation>
    <scope>NUCLEOTIDE SEQUENCE [LARGE SCALE GENOMIC DNA]</scope>
    <source>
        <strain evidence="11 12">KCTC 33148</strain>
    </source>
</reference>
<organism evidence="11 12">
    <name type="scientific">Flaviflexus salsibiostraticola</name>
    <dbReference type="NCBI Taxonomy" id="1282737"/>
    <lineage>
        <taxon>Bacteria</taxon>
        <taxon>Bacillati</taxon>
        <taxon>Actinomycetota</taxon>
        <taxon>Actinomycetes</taxon>
        <taxon>Actinomycetales</taxon>
        <taxon>Actinomycetaceae</taxon>
        <taxon>Flaviflexus</taxon>
    </lineage>
</organism>
<dbReference type="RefSeq" id="WP_126038526.1">
    <property type="nucleotide sequence ID" value="NZ_CP034438.1"/>
</dbReference>
<feature type="transmembrane region" description="Helical" evidence="9">
    <location>
        <begin position="25"/>
        <end position="43"/>
    </location>
</feature>
<dbReference type="GO" id="GO:0043952">
    <property type="term" value="P:protein transport by the Sec complex"/>
    <property type="evidence" value="ECO:0007669"/>
    <property type="project" value="UniProtKB-UniRule"/>
</dbReference>
<evidence type="ECO:0000256" key="4">
    <source>
        <dbReference type="ARBA" id="ARBA00022692"/>
    </source>
</evidence>
<dbReference type="GO" id="GO:0006605">
    <property type="term" value="P:protein targeting"/>
    <property type="evidence" value="ECO:0007669"/>
    <property type="project" value="UniProtKB-UniRule"/>
</dbReference>
<keyword evidence="4 9" id="KW-0812">Transmembrane</keyword>
<dbReference type="HAMAP" id="MF_01464_B">
    <property type="entry name" value="SecF_B"/>
    <property type="match status" value="1"/>
</dbReference>